<dbReference type="PROSITE" id="PS00217">
    <property type="entry name" value="SUGAR_TRANSPORT_2"/>
    <property type="match status" value="1"/>
</dbReference>
<gene>
    <name evidence="15" type="ORF">FIB18_20805</name>
    <name evidence="14" type="ORF">GGQ79_002653</name>
</gene>
<dbReference type="OrthoDB" id="9783227at2"/>
<dbReference type="GO" id="GO:0015293">
    <property type="term" value="F:symporter activity"/>
    <property type="evidence" value="ECO:0007669"/>
    <property type="project" value="UniProtKB-KW"/>
</dbReference>
<evidence type="ECO:0000256" key="6">
    <source>
        <dbReference type="ARBA" id="ARBA00022692"/>
    </source>
</evidence>
<dbReference type="InterPro" id="IPR020846">
    <property type="entry name" value="MFS_dom"/>
</dbReference>
<evidence type="ECO:0000256" key="8">
    <source>
        <dbReference type="ARBA" id="ARBA00022989"/>
    </source>
</evidence>
<dbReference type="InterPro" id="IPR005828">
    <property type="entry name" value="MFS_sugar_transport-like"/>
</dbReference>
<dbReference type="AlphaFoldDB" id="A0A5C5CDT3"/>
<accession>A0A5C5CDT3</accession>
<proteinExistence type="inferred from homology"/>
<feature type="transmembrane region" description="Helical" evidence="12">
    <location>
        <begin position="101"/>
        <end position="119"/>
    </location>
</feature>
<dbReference type="EMBL" id="VEWK01000013">
    <property type="protein sequence ID" value="TNV09502.1"/>
    <property type="molecule type" value="Genomic_DNA"/>
</dbReference>
<feature type="transmembrane region" description="Helical" evidence="12">
    <location>
        <begin position="251"/>
        <end position="272"/>
    </location>
</feature>
<dbReference type="InterPro" id="IPR051084">
    <property type="entry name" value="H+-coupled_symporters"/>
</dbReference>
<feature type="transmembrane region" description="Helical" evidence="12">
    <location>
        <begin position="346"/>
        <end position="367"/>
    </location>
</feature>
<dbReference type="PANTHER" id="PTHR43528">
    <property type="entry name" value="ALPHA-KETOGLUTARATE PERMEASE"/>
    <property type="match status" value="1"/>
</dbReference>
<dbReference type="InterPro" id="IPR036259">
    <property type="entry name" value="MFS_trans_sf"/>
</dbReference>
<feature type="transmembrane region" description="Helical" evidence="12">
    <location>
        <begin position="166"/>
        <end position="189"/>
    </location>
</feature>
<evidence type="ECO:0000256" key="10">
    <source>
        <dbReference type="ARBA" id="ARBA00058957"/>
    </source>
</evidence>
<evidence type="ECO:0000256" key="4">
    <source>
        <dbReference type="ARBA" id="ARBA00022475"/>
    </source>
</evidence>
<dbReference type="NCBIfam" id="NF007710">
    <property type="entry name" value="PRK10406.1"/>
    <property type="match status" value="1"/>
</dbReference>
<dbReference type="RefSeq" id="WP_140022526.1">
    <property type="nucleotide sequence ID" value="NZ_JACIEX010000005.1"/>
</dbReference>
<feature type="transmembrane region" description="Helical" evidence="12">
    <location>
        <begin position="125"/>
        <end position="145"/>
    </location>
</feature>
<comment type="similarity">
    <text evidence="2">Belongs to the major facilitator superfamily. Metabolite:H+ Symporter (MHS) family (TC 2.A.1.6) family.</text>
</comment>
<dbReference type="FunFam" id="1.20.1250.20:FF:000095">
    <property type="entry name" value="Alpha-ketoglutarate permease"/>
    <property type="match status" value="1"/>
</dbReference>
<sequence length="445" mass="48788">MNNAEMHVDANGEVEVAHDAHDTRRRVFAIVASASGNLVEWYDFYVYSFGALYFASQFFPAEDQTSQLLNAAAIFAAGFLMRPIGGWLFGRIADKLGRRKSMLISVTMMCLGSFAIAILPTYQSIGILAPFLLLIVRLLQGLSVGGEYGTTATYMSEVALAGRRGFFSSFQYVTLIGGQLLAVLVIVVLQFFLTSDELHAWGWRIPFAIGGVAAIVALFLRRTLHETSTEETRNNKAAGSFANIWKNHRKAFLVVVGFTAGGSLAFYTFTTYMQKYLVNTAGMSKETASETMTFVLLAYMLMQPLFGALSDRIGRKTMMIGFGGISILTTIPLMTLIGSVQSSTMAFIYIVIALAVVSMYTSISGIVKAELFPAEVRALGVGFSYAIANAIFGGTAEYVALWFKQQGMESGFFWYVTIMMVIVFAVSIFMPNPREHGYLQGHGTE</sequence>
<evidence type="ECO:0000259" key="13">
    <source>
        <dbReference type="PROSITE" id="PS50850"/>
    </source>
</evidence>
<dbReference type="GO" id="GO:0005886">
    <property type="term" value="C:plasma membrane"/>
    <property type="evidence" value="ECO:0007669"/>
    <property type="project" value="UniProtKB-SubCell"/>
</dbReference>
<evidence type="ECO:0000313" key="16">
    <source>
        <dbReference type="Proteomes" id="UP000313390"/>
    </source>
</evidence>
<comment type="subcellular location">
    <subcellularLocation>
        <location evidence="1">Cell inner membrane</location>
        <topology evidence="1">Multi-pass membrane protein</topology>
    </subcellularLocation>
</comment>
<keyword evidence="7" id="KW-0769">Symport</keyword>
<keyword evidence="3" id="KW-0813">Transport</keyword>
<dbReference type="Gene3D" id="1.20.1250.20">
    <property type="entry name" value="MFS general substrate transporter like domains"/>
    <property type="match status" value="1"/>
</dbReference>
<evidence type="ECO:0000313" key="14">
    <source>
        <dbReference type="EMBL" id="MBB4094134.1"/>
    </source>
</evidence>
<evidence type="ECO:0000256" key="11">
    <source>
        <dbReference type="ARBA" id="ARBA00069296"/>
    </source>
</evidence>
<feature type="transmembrane region" description="Helical" evidence="12">
    <location>
        <begin position="412"/>
        <end position="430"/>
    </location>
</feature>
<reference evidence="15" key="2">
    <citation type="submission" date="2019-06" db="EMBL/GenBank/DDBJ databases">
        <authorList>
            <person name="Hu M."/>
        </authorList>
    </citation>
    <scope>NUCLEOTIDE SEQUENCE</scope>
    <source>
        <strain evidence="15">08RB2639</strain>
    </source>
</reference>
<dbReference type="InterPro" id="IPR005829">
    <property type="entry name" value="Sugar_transporter_CS"/>
</dbReference>
<dbReference type="CDD" id="cd17367">
    <property type="entry name" value="MFS_KgtP"/>
    <property type="match status" value="1"/>
</dbReference>
<organism evidence="15 16">
    <name type="scientific">Brucella pecoris</name>
    <dbReference type="NCBI Taxonomy" id="867683"/>
    <lineage>
        <taxon>Bacteria</taxon>
        <taxon>Pseudomonadati</taxon>
        <taxon>Pseudomonadota</taxon>
        <taxon>Alphaproteobacteria</taxon>
        <taxon>Hyphomicrobiales</taxon>
        <taxon>Brucellaceae</taxon>
        <taxon>Brucella/Ochrobactrum group</taxon>
        <taxon>Brucella</taxon>
    </lineage>
</organism>
<dbReference type="SUPFAM" id="SSF103473">
    <property type="entry name" value="MFS general substrate transporter"/>
    <property type="match status" value="1"/>
</dbReference>
<dbReference type="Pfam" id="PF00083">
    <property type="entry name" value="Sugar_tr"/>
    <property type="match status" value="1"/>
</dbReference>
<feature type="transmembrane region" description="Helical" evidence="12">
    <location>
        <begin position="201"/>
        <end position="220"/>
    </location>
</feature>
<keyword evidence="4" id="KW-1003">Cell membrane</keyword>
<evidence type="ECO:0000256" key="12">
    <source>
        <dbReference type="SAM" id="Phobius"/>
    </source>
</evidence>
<evidence type="ECO:0000313" key="17">
    <source>
        <dbReference type="Proteomes" id="UP000553980"/>
    </source>
</evidence>
<keyword evidence="6 12" id="KW-0812">Transmembrane</keyword>
<dbReference type="PROSITE" id="PS50850">
    <property type="entry name" value="MFS"/>
    <property type="match status" value="1"/>
</dbReference>
<dbReference type="NCBIfam" id="TIGR00883">
    <property type="entry name" value="2A0106"/>
    <property type="match status" value="1"/>
</dbReference>
<feature type="transmembrane region" description="Helical" evidence="12">
    <location>
        <begin position="292"/>
        <end position="309"/>
    </location>
</feature>
<comment type="caution">
    <text evidence="15">The sequence shown here is derived from an EMBL/GenBank/DDBJ whole genome shotgun (WGS) entry which is preliminary data.</text>
</comment>
<evidence type="ECO:0000256" key="9">
    <source>
        <dbReference type="ARBA" id="ARBA00023136"/>
    </source>
</evidence>
<feature type="transmembrane region" description="Helical" evidence="12">
    <location>
        <begin position="379"/>
        <end position="400"/>
    </location>
</feature>
<feature type="domain" description="Major facilitator superfamily (MFS) profile" evidence="13">
    <location>
        <begin position="29"/>
        <end position="435"/>
    </location>
</feature>
<comment type="function">
    <text evidence="10">Uptake of alpha-ketoglutarate across the boundary membrane with the concomitant import of a cation (symport system).</text>
</comment>
<evidence type="ECO:0000256" key="3">
    <source>
        <dbReference type="ARBA" id="ARBA00022448"/>
    </source>
</evidence>
<keyword evidence="9 12" id="KW-0472">Membrane</keyword>
<dbReference type="Proteomes" id="UP000313390">
    <property type="component" value="Unassembled WGS sequence"/>
</dbReference>
<feature type="transmembrane region" description="Helical" evidence="12">
    <location>
        <begin position="321"/>
        <end position="340"/>
    </location>
</feature>
<dbReference type="InterPro" id="IPR011701">
    <property type="entry name" value="MFS"/>
</dbReference>
<dbReference type="EMBL" id="JACIEX010000005">
    <property type="protein sequence ID" value="MBB4094134.1"/>
    <property type="molecule type" value="Genomic_DNA"/>
</dbReference>
<evidence type="ECO:0000256" key="2">
    <source>
        <dbReference type="ARBA" id="ARBA00008240"/>
    </source>
</evidence>
<dbReference type="Pfam" id="PF07690">
    <property type="entry name" value="MFS_1"/>
    <property type="match status" value="1"/>
</dbReference>
<evidence type="ECO:0000256" key="1">
    <source>
        <dbReference type="ARBA" id="ARBA00004429"/>
    </source>
</evidence>
<keyword evidence="17" id="KW-1185">Reference proteome</keyword>
<reference evidence="15 16" key="1">
    <citation type="journal article" date="2011" name="Int. J. Syst. Evol. Microbiol.">
        <title>Ochrobactrum pecoris sp. nov., isolated from farm animals.</title>
        <authorList>
            <person name="Kampfer P."/>
            <person name="Huber B."/>
            <person name="Busse H.J."/>
            <person name="Scholz H.C."/>
            <person name="Tomaso H."/>
            <person name="Hotzel H."/>
            <person name="Melzer F."/>
        </authorList>
    </citation>
    <scope>NUCLEOTIDE SEQUENCE [LARGE SCALE GENOMIC DNA]</scope>
    <source>
        <strain evidence="15 16">08RB2639</strain>
    </source>
</reference>
<dbReference type="InterPro" id="IPR004736">
    <property type="entry name" value="MHS_symport"/>
</dbReference>
<evidence type="ECO:0000256" key="5">
    <source>
        <dbReference type="ARBA" id="ARBA00022519"/>
    </source>
</evidence>
<dbReference type="PANTHER" id="PTHR43528:SF1">
    <property type="entry name" value="ALPHA-KETOGLUTARATE PERMEASE"/>
    <property type="match status" value="1"/>
</dbReference>
<feature type="transmembrane region" description="Helical" evidence="12">
    <location>
        <begin position="68"/>
        <end position="89"/>
    </location>
</feature>
<reference evidence="14 17" key="3">
    <citation type="submission" date="2020-08" db="EMBL/GenBank/DDBJ databases">
        <title>Genomic Encyclopedia of Type Strains, Phase IV (KMG-IV): sequencing the most valuable type-strain genomes for metagenomic binning, comparative biology and taxonomic classification.</title>
        <authorList>
            <person name="Goeker M."/>
        </authorList>
    </citation>
    <scope>NUCLEOTIDE SEQUENCE [LARGE SCALE GENOMIC DNA]</scope>
    <source>
        <strain evidence="14 17">DSM 23868</strain>
    </source>
</reference>
<protein>
    <recommendedName>
        <fullName evidence="11">Alpha-ketoglutarate permease</fullName>
    </recommendedName>
</protein>
<keyword evidence="5" id="KW-0997">Cell inner membrane</keyword>
<keyword evidence="8 12" id="KW-1133">Transmembrane helix</keyword>
<evidence type="ECO:0000313" key="15">
    <source>
        <dbReference type="EMBL" id="TNV09502.1"/>
    </source>
</evidence>
<name>A0A5C5CDT3_9HYPH</name>
<dbReference type="Proteomes" id="UP000553980">
    <property type="component" value="Unassembled WGS sequence"/>
</dbReference>
<evidence type="ECO:0000256" key="7">
    <source>
        <dbReference type="ARBA" id="ARBA00022847"/>
    </source>
</evidence>